<evidence type="ECO:0000313" key="6">
    <source>
        <dbReference type="Proteomes" id="UP000682416"/>
    </source>
</evidence>
<accession>A0A975LBX4</accession>
<dbReference type="GO" id="GO:0008168">
    <property type="term" value="F:methyltransferase activity"/>
    <property type="evidence" value="ECO:0007669"/>
    <property type="project" value="UniProtKB-KW"/>
</dbReference>
<dbReference type="KEGG" id="nec:KGD82_07550"/>
<evidence type="ECO:0000259" key="4">
    <source>
        <dbReference type="Pfam" id="PF13649"/>
    </source>
</evidence>
<keyword evidence="6" id="KW-1185">Reference proteome</keyword>
<evidence type="ECO:0000256" key="3">
    <source>
        <dbReference type="ARBA" id="ARBA00022691"/>
    </source>
</evidence>
<evidence type="ECO:0000256" key="2">
    <source>
        <dbReference type="ARBA" id="ARBA00022679"/>
    </source>
</evidence>
<keyword evidence="1 5" id="KW-0489">Methyltransferase</keyword>
<protein>
    <submittedName>
        <fullName evidence="5">Class I SAM-dependent methyltransferase</fullName>
    </submittedName>
</protein>
<dbReference type="PANTHER" id="PTHR43464">
    <property type="entry name" value="METHYLTRANSFERASE"/>
    <property type="match status" value="1"/>
</dbReference>
<dbReference type="Gene3D" id="3.40.50.150">
    <property type="entry name" value="Vaccinia Virus protein VP39"/>
    <property type="match status" value="1"/>
</dbReference>
<dbReference type="InterPro" id="IPR041698">
    <property type="entry name" value="Methyltransf_25"/>
</dbReference>
<dbReference type="AlphaFoldDB" id="A0A975LBX4"/>
<keyword evidence="2" id="KW-0808">Transferase</keyword>
<dbReference type="Gene3D" id="2.20.130.10">
    <property type="entry name" value="CAC2371-like domains"/>
    <property type="match status" value="1"/>
</dbReference>
<dbReference type="Proteomes" id="UP000682416">
    <property type="component" value="Chromosome"/>
</dbReference>
<dbReference type="CDD" id="cd02440">
    <property type="entry name" value="AdoMet_MTases"/>
    <property type="match status" value="1"/>
</dbReference>
<reference evidence="5" key="1">
    <citation type="submission" date="2021-05" db="EMBL/GenBank/DDBJ databases">
        <authorList>
            <person name="Kaiqin L."/>
            <person name="Jian G."/>
        </authorList>
    </citation>
    <scope>NUCLEOTIDE SEQUENCE</scope>
    <source>
        <strain evidence="5">HDS5</strain>
    </source>
</reference>
<gene>
    <name evidence="5" type="ORF">KGD82_07550</name>
</gene>
<dbReference type="InterPro" id="IPR029063">
    <property type="entry name" value="SAM-dependent_MTases_sf"/>
</dbReference>
<sequence length="237" mass="26300">MYGAEFTRVSDLIYRSRGKDYRAEAENVGRMVREKRPDAVSLLDVGCGTGAHLEVFGESFADVAGLDLSEDMLDVARTKDLRATLHAGDMCDFSLGRRFDVITCMFGSIGHAGSYGRLRDALRGFARHLNPGGVAAVDPWWFPETFLDGYVSADVVTEGDRSLARVSHSVRVGDSSKMEVHYTTADPTSGIHHFTETYVARLFTREQYETAFSEVGFEVEYVPGIHRGRGLFLAELR</sequence>
<evidence type="ECO:0000313" key="5">
    <source>
        <dbReference type="EMBL" id="QVJ02397.1"/>
    </source>
</evidence>
<name>A0A975LBX4_9ACTN</name>
<dbReference type="GO" id="GO:0032259">
    <property type="term" value="P:methylation"/>
    <property type="evidence" value="ECO:0007669"/>
    <property type="project" value="UniProtKB-KW"/>
</dbReference>
<dbReference type="Pfam" id="PF13649">
    <property type="entry name" value="Methyltransf_25"/>
    <property type="match status" value="1"/>
</dbReference>
<dbReference type="SUPFAM" id="SSF53335">
    <property type="entry name" value="S-adenosyl-L-methionine-dependent methyltransferases"/>
    <property type="match status" value="1"/>
</dbReference>
<keyword evidence="3" id="KW-0949">S-adenosyl-L-methionine</keyword>
<proteinExistence type="predicted"/>
<dbReference type="PANTHER" id="PTHR43464:SF19">
    <property type="entry name" value="UBIQUINONE BIOSYNTHESIS O-METHYLTRANSFERASE, MITOCHONDRIAL"/>
    <property type="match status" value="1"/>
</dbReference>
<feature type="domain" description="Methyltransferase" evidence="4">
    <location>
        <begin position="43"/>
        <end position="133"/>
    </location>
</feature>
<organism evidence="5 6">
    <name type="scientific">Nocardiopsis eucommiae</name>
    <dbReference type="NCBI Taxonomy" id="2831970"/>
    <lineage>
        <taxon>Bacteria</taxon>
        <taxon>Bacillati</taxon>
        <taxon>Actinomycetota</taxon>
        <taxon>Actinomycetes</taxon>
        <taxon>Streptosporangiales</taxon>
        <taxon>Nocardiopsidaceae</taxon>
        <taxon>Nocardiopsis</taxon>
    </lineage>
</organism>
<evidence type="ECO:0000256" key="1">
    <source>
        <dbReference type="ARBA" id="ARBA00022603"/>
    </source>
</evidence>
<dbReference type="EMBL" id="CP074402">
    <property type="protein sequence ID" value="QVJ02397.1"/>
    <property type="molecule type" value="Genomic_DNA"/>
</dbReference>